<keyword evidence="2" id="KW-0812">Transmembrane</keyword>
<dbReference type="AlphaFoldDB" id="A0A9N8E761"/>
<evidence type="ECO:0000256" key="2">
    <source>
        <dbReference type="SAM" id="Phobius"/>
    </source>
</evidence>
<dbReference type="Proteomes" id="UP001153069">
    <property type="component" value="Unassembled WGS sequence"/>
</dbReference>
<feature type="compositionally biased region" description="Acidic residues" evidence="1">
    <location>
        <begin position="266"/>
        <end position="291"/>
    </location>
</feature>
<feature type="compositionally biased region" description="Acidic residues" evidence="1">
    <location>
        <begin position="187"/>
        <end position="199"/>
    </location>
</feature>
<evidence type="ECO:0000313" key="4">
    <source>
        <dbReference type="Proteomes" id="UP001153069"/>
    </source>
</evidence>
<protein>
    <recommendedName>
        <fullName evidence="5">Glycosyltransferase family 92 protein</fullName>
    </recommendedName>
</protein>
<dbReference type="OrthoDB" id="46313at2759"/>
<comment type="caution">
    <text evidence="3">The sequence shown here is derived from an EMBL/GenBank/DDBJ whole genome shotgun (WGS) entry which is preliminary data.</text>
</comment>
<feature type="compositionally biased region" description="Low complexity" evidence="1">
    <location>
        <begin position="200"/>
        <end position="228"/>
    </location>
</feature>
<keyword evidence="2" id="KW-1133">Transmembrane helix</keyword>
<feature type="compositionally biased region" description="Acidic residues" evidence="1">
    <location>
        <begin position="170"/>
        <end position="179"/>
    </location>
</feature>
<organism evidence="3 4">
    <name type="scientific">Seminavis robusta</name>
    <dbReference type="NCBI Taxonomy" id="568900"/>
    <lineage>
        <taxon>Eukaryota</taxon>
        <taxon>Sar</taxon>
        <taxon>Stramenopiles</taxon>
        <taxon>Ochrophyta</taxon>
        <taxon>Bacillariophyta</taxon>
        <taxon>Bacillariophyceae</taxon>
        <taxon>Bacillariophycidae</taxon>
        <taxon>Naviculales</taxon>
        <taxon>Naviculaceae</taxon>
        <taxon>Seminavis</taxon>
    </lineage>
</organism>
<gene>
    <name evidence="3" type="ORF">SEMRO_694_G188440.1</name>
</gene>
<evidence type="ECO:0000313" key="3">
    <source>
        <dbReference type="EMBL" id="CAB9515100.1"/>
    </source>
</evidence>
<name>A0A9N8E761_9STRA</name>
<accession>A0A9N8E761</accession>
<feature type="compositionally biased region" description="Polar residues" evidence="1">
    <location>
        <begin position="369"/>
        <end position="385"/>
    </location>
</feature>
<evidence type="ECO:0008006" key="5">
    <source>
        <dbReference type="Google" id="ProtNLM"/>
    </source>
</evidence>
<feature type="region of interest" description="Disordered" evidence="1">
    <location>
        <begin position="687"/>
        <end position="707"/>
    </location>
</feature>
<feature type="compositionally biased region" description="Acidic residues" evidence="1">
    <location>
        <begin position="229"/>
        <end position="244"/>
    </location>
</feature>
<feature type="compositionally biased region" description="Basic and acidic residues" evidence="1">
    <location>
        <begin position="146"/>
        <end position="155"/>
    </location>
</feature>
<feature type="compositionally biased region" description="Polar residues" evidence="1">
    <location>
        <begin position="74"/>
        <end position="85"/>
    </location>
</feature>
<feature type="transmembrane region" description="Helical" evidence="2">
    <location>
        <begin position="20"/>
        <end position="40"/>
    </location>
</feature>
<reference evidence="3" key="1">
    <citation type="submission" date="2020-06" db="EMBL/GenBank/DDBJ databases">
        <authorList>
            <consortium name="Plant Systems Biology data submission"/>
        </authorList>
    </citation>
    <scope>NUCLEOTIDE SEQUENCE</scope>
    <source>
        <strain evidence="3">D6</strain>
    </source>
</reference>
<evidence type="ECO:0000256" key="1">
    <source>
        <dbReference type="SAM" id="MobiDB-lite"/>
    </source>
</evidence>
<sequence>MKRPPSTSNNTSSSSSMPRLIRIIRLGLVAFGIGMMSGTFRKVTKMDLQSYTNTNAGSISSQSDQLLSEDDKNSGSMEVSGETNRALTTTKTAQQQTQSSDTDTTAVSSSLVAPLEPEEEKASESEAAVEPDEKTLDTAEDSTPEETNKAEEIPKKTNQILAKDSTTAEEAAETEGTETEETRVDESLEEETAEAEAEETTPGTEGNTTDAAADGTTTTETGETTTTEETAESEADEQNDDSESDPAGGTGEESDIIPGNTTLEEIVGDMEDTPTYEAEADQTEGTSEEGADQPKPSKNETETESQGDQPQDTESEGGEQEDTTAKDRPAEAESDQGGDQDKPISTSEEATKPVLDSAPATTTTHTTTLSKPASNHTITAPSSMTTRPVGMGACLLIKDDNHWVIEWLAFHWFVIPLRYLVVVIDPSSVTSPLQILDRWKDLMEIEIWHDKDFINEQKITKQTRDIYKQNTQLMKHRHRQATFYNKFLRHVHRHKKLMKIPWVFLTDTDEFLSLNYPYLSGEQTSSFKFPTTPELQDMARQFPITERGSVLRFLAHHQSVTKKTEKCLYVQRYQVGSQQANASLVERYLPYDNTTSSQSQQLLNPHNMLTQNFLYRTPKHIKFGKNVLHLTAIDRIAKEPSNVHKVSSRHCVGVAGADGLASTSYLKINHYVGTPEQYLFRQDPRSRTNIHGGQANRPQKGIKENKGDQRNLERFNLLNVGTTHFSSDMQGWVQGFIQEVGLAKAQELLAGVGELGVE</sequence>
<feature type="compositionally biased region" description="Acidic residues" evidence="1">
    <location>
        <begin position="311"/>
        <end position="322"/>
    </location>
</feature>
<feature type="compositionally biased region" description="Low complexity" evidence="1">
    <location>
        <begin position="86"/>
        <end position="115"/>
    </location>
</feature>
<dbReference type="EMBL" id="CAICTM010000693">
    <property type="protein sequence ID" value="CAB9515100.1"/>
    <property type="molecule type" value="Genomic_DNA"/>
</dbReference>
<keyword evidence="4" id="KW-1185">Reference proteome</keyword>
<proteinExistence type="predicted"/>
<feature type="region of interest" description="Disordered" evidence="1">
    <location>
        <begin position="54"/>
        <end position="385"/>
    </location>
</feature>
<keyword evidence="2" id="KW-0472">Membrane</keyword>